<keyword evidence="2" id="KW-0328">Glycosyltransferase</keyword>
<evidence type="ECO:0000256" key="2">
    <source>
        <dbReference type="ARBA" id="ARBA00022676"/>
    </source>
</evidence>
<dbReference type="Gene3D" id="3.60.120.10">
    <property type="entry name" value="Anthranilate synthase"/>
    <property type="match status" value="1"/>
</dbReference>
<keyword evidence="5" id="KW-1133">Transmembrane helix</keyword>
<evidence type="ECO:0000256" key="6">
    <source>
        <dbReference type="ARBA" id="ARBA00023136"/>
    </source>
</evidence>
<dbReference type="Pfam" id="PF04715">
    <property type="entry name" value="Anth_synt_I_N"/>
    <property type="match status" value="1"/>
</dbReference>
<gene>
    <name evidence="9" type="primary">ASA1_0</name>
    <name evidence="9" type="ORF">Zm00014a_028673</name>
</gene>
<evidence type="ECO:0000256" key="7">
    <source>
        <dbReference type="SAM" id="MobiDB-lite"/>
    </source>
</evidence>
<dbReference type="GO" id="GO:0016760">
    <property type="term" value="F:cellulose synthase (UDP-forming) activity"/>
    <property type="evidence" value="ECO:0007669"/>
    <property type="project" value="InterPro"/>
</dbReference>
<dbReference type="GO" id="GO:0030244">
    <property type="term" value="P:cellulose biosynthetic process"/>
    <property type="evidence" value="ECO:0007669"/>
    <property type="project" value="InterPro"/>
</dbReference>
<name>A0A3L6DBU5_MAIZE</name>
<dbReference type="PANTHER" id="PTHR11236">
    <property type="entry name" value="AMINOBENZOATE/ANTHRANILATE SYNTHASE"/>
    <property type="match status" value="1"/>
</dbReference>
<dbReference type="PANTHER" id="PTHR11236:SF9">
    <property type="entry name" value="ANTHRANILATE SYNTHASE COMPONENT 1"/>
    <property type="match status" value="1"/>
</dbReference>
<dbReference type="ExpressionAtlas" id="A0A3L6DBU5">
    <property type="expression patterns" value="baseline and differential"/>
</dbReference>
<dbReference type="Proteomes" id="UP000251960">
    <property type="component" value="Chromosome 9"/>
</dbReference>
<dbReference type="GO" id="GO:0012505">
    <property type="term" value="C:endomembrane system"/>
    <property type="evidence" value="ECO:0007669"/>
    <property type="project" value="UniProtKB-SubCell"/>
</dbReference>
<dbReference type="SUPFAM" id="SSF56322">
    <property type="entry name" value="ADC synthase"/>
    <property type="match status" value="1"/>
</dbReference>
<dbReference type="EMBL" id="NCVQ01000010">
    <property type="protein sequence ID" value="PWZ05969.1"/>
    <property type="molecule type" value="Genomic_DNA"/>
</dbReference>
<reference evidence="9 10" key="1">
    <citation type="journal article" date="2018" name="Nat. Genet.">
        <title>Extensive intraspecific gene order and gene structural variations between Mo17 and other maize genomes.</title>
        <authorList>
            <person name="Sun S."/>
            <person name="Zhou Y."/>
            <person name="Chen J."/>
            <person name="Shi J."/>
            <person name="Zhao H."/>
            <person name="Zhao H."/>
            <person name="Song W."/>
            <person name="Zhang M."/>
            <person name="Cui Y."/>
            <person name="Dong X."/>
            <person name="Liu H."/>
            <person name="Ma X."/>
            <person name="Jiao Y."/>
            <person name="Wang B."/>
            <person name="Wei X."/>
            <person name="Stein J.C."/>
            <person name="Glaubitz J.C."/>
            <person name="Lu F."/>
            <person name="Yu G."/>
            <person name="Liang C."/>
            <person name="Fengler K."/>
            <person name="Li B."/>
            <person name="Rafalski A."/>
            <person name="Schnable P.S."/>
            <person name="Ware D.H."/>
            <person name="Buckler E.S."/>
            <person name="Lai J."/>
        </authorList>
    </citation>
    <scope>NUCLEOTIDE SEQUENCE [LARGE SCALE GENOMIC DNA]</scope>
    <source>
        <strain evidence="10">cv. Missouri 17</strain>
        <tissue evidence="9">Seedling</tissue>
    </source>
</reference>
<feature type="domain" description="Anthranilate synthase component I N-terminal" evidence="8">
    <location>
        <begin position="52"/>
        <end position="168"/>
    </location>
</feature>
<dbReference type="InterPro" id="IPR005150">
    <property type="entry name" value="Cellulose_synth"/>
</dbReference>
<proteinExistence type="predicted"/>
<comment type="caution">
    <text evidence="9">The sequence shown here is derived from an EMBL/GenBank/DDBJ whole genome shotgun (WGS) entry which is preliminary data.</text>
</comment>
<evidence type="ECO:0000256" key="3">
    <source>
        <dbReference type="ARBA" id="ARBA00022679"/>
    </source>
</evidence>
<dbReference type="AlphaFoldDB" id="A0A3L6DBU5"/>
<evidence type="ECO:0000313" key="9">
    <source>
        <dbReference type="EMBL" id="PWZ05969.1"/>
    </source>
</evidence>
<protein>
    <submittedName>
        <fullName evidence="9">Anthranilate synthase alpha subunit 1, chloroplastic</fullName>
    </submittedName>
</protein>
<evidence type="ECO:0000256" key="4">
    <source>
        <dbReference type="ARBA" id="ARBA00022692"/>
    </source>
</evidence>
<evidence type="ECO:0000256" key="1">
    <source>
        <dbReference type="ARBA" id="ARBA00004308"/>
    </source>
</evidence>
<evidence type="ECO:0000313" key="10">
    <source>
        <dbReference type="Proteomes" id="UP000251960"/>
    </source>
</evidence>
<accession>A0A3L6DBU5</accession>
<dbReference type="InterPro" id="IPR019999">
    <property type="entry name" value="Anth_synth_I-like"/>
</dbReference>
<keyword evidence="3" id="KW-0808">Transferase</keyword>
<dbReference type="Pfam" id="PF03552">
    <property type="entry name" value="Cellulose_synt"/>
    <property type="match status" value="1"/>
</dbReference>
<dbReference type="InterPro" id="IPR005801">
    <property type="entry name" value="ADC_synthase"/>
</dbReference>
<keyword evidence="4" id="KW-0812">Transmembrane</keyword>
<keyword evidence="6" id="KW-0472">Membrane</keyword>
<feature type="region of interest" description="Disordered" evidence="7">
    <location>
        <begin position="1"/>
        <end position="36"/>
    </location>
</feature>
<organism evidence="9 10">
    <name type="scientific">Zea mays</name>
    <name type="common">Maize</name>
    <dbReference type="NCBI Taxonomy" id="4577"/>
    <lineage>
        <taxon>Eukaryota</taxon>
        <taxon>Viridiplantae</taxon>
        <taxon>Streptophyta</taxon>
        <taxon>Embryophyta</taxon>
        <taxon>Tracheophyta</taxon>
        <taxon>Spermatophyta</taxon>
        <taxon>Magnoliopsida</taxon>
        <taxon>Liliopsida</taxon>
        <taxon>Poales</taxon>
        <taxon>Poaceae</taxon>
        <taxon>PACMAD clade</taxon>
        <taxon>Panicoideae</taxon>
        <taxon>Andropogonodae</taxon>
        <taxon>Andropogoneae</taxon>
        <taxon>Tripsacinae</taxon>
        <taxon>Zea</taxon>
    </lineage>
</organism>
<dbReference type="GO" id="GO:0016020">
    <property type="term" value="C:membrane"/>
    <property type="evidence" value="ECO:0007669"/>
    <property type="project" value="InterPro"/>
</dbReference>
<comment type="subcellular location">
    <subcellularLocation>
        <location evidence="1">Endomembrane system</location>
    </subcellularLocation>
</comment>
<dbReference type="InterPro" id="IPR006805">
    <property type="entry name" value="Anth_synth_I_N"/>
</dbReference>
<evidence type="ECO:0000256" key="5">
    <source>
        <dbReference type="ARBA" id="ARBA00022989"/>
    </source>
</evidence>
<sequence length="264" mass="29759">MPLRIPSRNPLTGATTAHPPPRRSLRPQWPPPYARVSDFGGGTVSSLVRARSGEGGGVQGRYNVVGAQPAMEVVAKANHVKVMDHEMESRREHSVPDPMRIPRTIMEQWNPQIADSLPNAFCGGWVRFFSYDTVRYVETKKLPFSKAPHDDRNLPDFHLGLYSDVIVFVKAKMHALLLEQVNGVVEDILTGFKMHCHGWWSIYCISKRLAFKGSAPLNISGREAVYERKMKIQQDYIVQDLEGADHVPDLDHNHVAELKILGLY</sequence>
<evidence type="ECO:0000259" key="8">
    <source>
        <dbReference type="Pfam" id="PF04715"/>
    </source>
</evidence>